<accession>A0ABQ8RU28</accession>
<protein>
    <recommendedName>
        <fullName evidence="5">Fucose-specific lectin</fullName>
    </recommendedName>
</protein>
<dbReference type="Pfam" id="PF07938">
    <property type="entry name" value="Fungal_lectin"/>
    <property type="match status" value="1"/>
</dbReference>
<organism evidence="3 4">
    <name type="scientific">Fusarium equiseti</name>
    <name type="common">Fusarium scirpi</name>
    <dbReference type="NCBI Taxonomy" id="61235"/>
    <lineage>
        <taxon>Eukaryota</taxon>
        <taxon>Fungi</taxon>
        <taxon>Dikarya</taxon>
        <taxon>Ascomycota</taxon>
        <taxon>Pezizomycotina</taxon>
        <taxon>Sordariomycetes</taxon>
        <taxon>Hypocreomycetidae</taxon>
        <taxon>Hypocreales</taxon>
        <taxon>Nectriaceae</taxon>
        <taxon>Fusarium</taxon>
        <taxon>Fusarium incarnatum-equiseti species complex</taxon>
    </lineage>
</organism>
<name>A0ABQ8RU28_FUSEQ</name>
<evidence type="ECO:0008006" key="5">
    <source>
        <dbReference type="Google" id="ProtNLM"/>
    </source>
</evidence>
<comment type="similarity">
    <text evidence="1">Belongs to the fungal fucose-specific lectin family.</text>
</comment>
<dbReference type="EMBL" id="JAOQBH010000001">
    <property type="protein sequence ID" value="KAJ4141766.1"/>
    <property type="molecule type" value="Genomic_DNA"/>
</dbReference>
<keyword evidence="4" id="KW-1185">Reference proteome</keyword>
<comment type="caution">
    <text evidence="3">The sequence shown here is derived from an EMBL/GenBank/DDBJ whole genome shotgun (WGS) entry which is preliminary data.</text>
</comment>
<evidence type="ECO:0000313" key="3">
    <source>
        <dbReference type="EMBL" id="KAJ4141766.1"/>
    </source>
</evidence>
<proteinExistence type="inferred from homology"/>
<feature type="compositionally biased region" description="Polar residues" evidence="2">
    <location>
        <begin position="80"/>
        <end position="89"/>
    </location>
</feature>
<reference evidence="3" key="1">
    <citation type="submission" date="2022-09" db="EMBL/GenBank/DDBJ databases">
        <title>Fusarium specimens isolated from Avocado Roots.</title>
        <authorList>
            <person name="Stajich J."/>
            <person name="Roper C."/>
            <person name="Heimlech-Rivalta G."/>
        </authorList>
    </citation>
    <scope>NUCLEOTIDE SEQUENCE</scope>
    <source>
        <strain evidence="3">CF00095</strain>
    </source>
</reference>
<sequence length="309" mass="33743">MPDELHPLVDASRENPRSSMTLVSTLDDGTTIKLTVSPASTESSAVTASTTFTHTSFSFHISTTVPSNSLASHKAPTPPETHSCSVSSTSDRHPKHTSTDISLVNHPGPGNMTTTLPNDVVAIDTGEKSLLFYVAADPKGTYQLSYLESPDNAGNGSYTAKKIKRAKDRSETNEDDAMIDIKVSPNNKQVAAITWQGTQGTEIRVYYVDKENEHLREVCRTGNSGWYIGALSFDDDRSNKYEIRPNTSISASVHEYGPNNFNLRVFAAEAGETNKKGLHQISVFKFNRDESNKAASWQGTYITNAITGY</sequence>
<dbReference type="Proteomes" id="UP001152024">
    <property type="component" value="Unassembled WGS sequence"/>
</dbReference>
<dbReference type="InterPro" id="IPR012475">
    <property type="entry name" value="Fungal_lectin"/>
</dbReference>
<gene>
    <name evidence="3" type="ORF">NW768_000983</name>
</gene>
<dbReference type="Gene3D" id="2.120.10.70">
    <property type="entry name" value="Fucose-specific lectin"/>
    <property type="match status" value="1"/>
</dbReference>
<feature type="region of interest" description="Disordered" evidence="2">
    <location>
        <begin position="67"/>
        <end position="110"/>
    </location>
</feature>
<evidence type="ECO:0000313" key="4">
    <source>
        <dbReference type="Proteomes" id="UP001152024"/>
    </source>
</evidence>
<evidence type="ECO:0000256" key="2">
    <source>
        <dbReference type="SAM" id="MobiDB-lite"/>
    </source>
</evidence>
<evidence type="ECO:0000256" key="1">
    <source>
        <dbReference type="ARBA" id="ARBA00009042"/>
    </source>
</evidence>